<gene>
    <name evidence="3" type="ORF">Agabi119p4_4591</name>
</gene>
<feature type="region of interest" description="Disordered" evidence="1">
    <location>
        <begin position="185"/>
        <end position="208"/>
    </location>
</feature>
<feature type="compositionally biased region" description="Low complexity" evidence="1">
    <location>
        <begin position="51"/>
        <end position="95"/>
    </location>
</feature>
<accession>A0A8H7F3Q5</accession>
<evidence type="ECO:0000313" key="3">
    <source>
        <dbReference type="EMBL" id="KAF7776198.1"/>
    </source>
</evidence>
<dbReference type="Pfam" id="PF03031">
    <property type="entry name" value="NIF"/>
    <property type="match status" value="1"/>
</dbReference>
<dbReference type="Proteomes" id="UP000629468">
    <property type="component" value="Unassembled WGS sequence"/>
</dbReference>
<name>A0A8H7F3Q5_AGABI</name>
<dbReference type="InterPro" id="IPR011948">
    <property type="entry name" value="Dullard_phosphatase"/>
</dbReference>
<dbReference type="PANTHER" id="PTHR12210">
    <property type="entry name" value="DULLARD PROTEIN PHOSPHATASE"/>
    <property type="match status" value="1"/>
</dbReference>
<dbReference type="NCBIfam" id="TIGR02251">
    <property type="entry name" value="HIF-SF_euk"/>
    <property type="match status" value="1"/>
</dbReference>
<dbReference type="SUPFAM" id="SSF56784">
    <property type="entry name" value="HAD-like"/>
    <property type="match status" value="1"/>
</dbReference>
<sequence length="415" mass="45672">MNSLTYLSRQFDVLAAARTPPPTPASSQSPSLSIPDTRPRLQRTLSFLYPSSTGSSSRSAPRRSSPSPALQPPSSSSAASSISTTSSSGSTTQRQACHEPPSPQRSRPRPQLDTMINQVFFIRFFLLVWHNLNSAWSALLEQLDLHIWSRRQPMSAKSEKGKDKEIHTLDEVSLAIRLKLGSSAMSRSSTSSADGSPAPLSRASTPVMHERRSRFPQKTLVLDLDETLIHSTSRPNPSLASSGSGFFGLGSIGRGNKSPGHTVEVILGGKHTQYHVYKRPFVDFFLRTVSGWYTLVIFTASMQEYADPVIDWLDAGRGILVQRFFRDSCTQLPNGTYTKDLAVVEKDLSRVCLVDNSPISYRVNEANGIPIEGWTDDPSDEALLDLLPVLDSLRFTKDVRHILSLRSAGLYALPS</sequence>
<comment type="caution">
    <text evidence="3">The sequence shown here is derived from an EMBL/GenBank/DDBJ whole genome shotgun (WGS) entry which is preliminary data.</text>
</comment>
<dbReference type="InterPro" id="IPR036412">
    <property type="entry name" value="HAD-like_sf"/>
</dbReference>
<feature type="domain" description="FCP1 homology" evidence="2">
    <location>
        <begin position="213"/>
        <end position="393"/>
    </location>
</feature>
<dbReference type="InterPro" id="IPR023214">
    <property type="entry name" value="HAD_sf"/>
</dbReference>
<dbReference type="SMART" id="SM00577">
    <property type="entry name" value="CPDc"/>
    <property type="match status" value="1"/>
</dbReference>
<reference evidence="3 4" key="1">
    <citation type="journal article" name="Sci. Rep.">
        <title>Telomere-to-telomere assembled and centromere annotated genomes of the two main subspecies of the button mushroom Agaricus bisporus reveal especially polymorphic chromosome ends.</title>
        <authorList>
            <person name="Sonnenberg A.S.M."/>
            <person name="Sedaghat-Telgerd N."/>
            <person name="Lavrijssen B."/>
            <person name="Ohm R.A."/>
            <person name="Hendrickx P.M."/>
            <person name="Scholtmeijer K."/>
            <person name="Baars J.J.P."/>
            <person name="van Peer A."/>
        </authorList>
    </citation>
    <scope>NUCLEOTIDE SEQUENCE [LARGE SCALE GENOMIC DNA]</scope>
    <source>
        <strain evidence="3 4">H119_p4</strain>
    </source>
</reference>
<dbReference type="EMBL" id="JABXXO010000006">
    <property type="protein sequence ID" value="KAF7776198.1"/>
    <property type="molecule type" value="Genomic_DNA"/>
</dbReference>
<dbReference type="GO" id="GO:0016791">
    <property type="term" value="F:phosphatase activity"/>
    <property type="evidence" value="ECO:0007669"/>
    <property type="project" value="InterPro"/>
</dbReference>
<feature type="region of interest" description="Disordered" evidence="1">
    <location>
        <begin position="16"/>
        <end position="110"/>
    </location>
</feature>
<dbReference type="InterPro" id="IPR050365">
    <property type="entry name" value="TIM50"/>
</dbReference>
<organism evidence="3 4">
    <name type="scientific">Agaricus bisporus var. burnettii</name>
    <dbReference type="NCBI Taxonomy" id="192524"/>
    <lineage>
        <taxon>Eukaryota</taxon>
        <taxon>Fungi</taxon>
        <taxon>Dikarya</taxon>
        <taxon>Basidiomycota</taxon>
        <taxon>Agaricomycotina</taxon>
        <taxon>Agaricomycetes</taxon>
        <taxon>Agaricomycetidae</taxon>
        <taxon>Agaricales</taxon>
        <taxon>Agaricineae</taxon>
        <taxon>Agaricaceae</taxon>
        <taxon>Agaricus</taxon>
    </lineage>
</organism>
<protein>
    <recommendedName>
        <fullName evidence="2">FCP1 homology domain-containing protein</fullName>
    </recommendedName>
</protein>
<dbReference type="Gene3D" id="3.40.50.1000">
    <property type="entry name" value="HAD superfamily/HAD-like"/>
    <property type="match status" value="1"/>
</dbReference>
<feature type="compositionally biased region" description="Low complexity" evidence="1">
    <location>
        <begin position="185"/>
        <end position="198"/>
    </location>
</feature>
<proteinExistence type="predicted"/>
<dbReference type="InterPro" id="IPR004274">
    <property type="entry name" value="FCP1_dom"/>
</dbReference>
<evidence type="ECO:0000259" key="2">
    <source>
        <dbReference type="PROSITE" id="PS50969"/>
    </source>
</evidence>
<evidence type="ECO:0000256" key="1">
    <source>
        <dbReference type="SAM" id="MobiDB-lite"/>
    </source>
</evidence>
<dbReference type="AlphaFoldDB" id="A0A8H7F3Q5"/>
<dbReference type="CDD" id="cd07521">
    <property type="entry name" value="HAD_FCP1-like"/>
    <property type="match status" value="1"/>
</dbReference>
<evidence type="ECO:0000313" key="4">
    <source>
        <dbReference type="Proteomes" id="UP000629468"/>
    </source>
</evidence>
<dbReference type="PROSITE" id="PS50969">
    <property type="entry name" value="FCP1"/>
    <property type="match status" value="1"/>
</dbReference>
<dbReference type="FunFam" id="3.40.50.1000:FF:000270">
    <property type="entry name" value="Nuclear envelope-endoplasmic reticulum network protein"/>
    <property type="match status" value="1"/>
</dbReference>